<dbReference type="InterPro" id="IPR010982">
    <property type="entry name" value="Lambda_DNA-bd_dom_sf"/>
</dbReference>
<reference evidence="4" key="1">
    <citation type="submission" date="2016-10" db="EMBL/GenBank/DDBJ databases">
        <authorList>
            <person name="Varghese N."/>
            <person name="Submissions S."/>
        </authorList>
    </citation>
    <scope>NUCLEOTIDE SEQUENCE [LARGE SCALE GENOMIC DNA]</scope>
    <source>
        <strain evidence="4">OV426</strain>
    </source>
</reference>
<dbReference type="PROSITE" id="PS50943">
    <property type="entry name" value="HTH_CROC1"/>
    <property type="match status" value="1"/>
</dbReference>
<dbReference type="GO" id="GO:0005829">
    <property type="term" value="C:cytosol"/>
    <property type="evidence" value="ECO:0007669"/>
    <property type="project" value="TreeGrafter"/>
</dbReference>
<gene>
    <name evidence="3" type="ORF">SAMN05428971_1779</name>
</gene>
<dbReference type="SUPFAM" id="SSF51182">
    <property type="entry name" value="RmlC-like cupins"/>
    <property type="match status" value="1"/>
</dbReference>
<proteinExistence type="predicted"/>
<dbReference type="EMBL" id="FOVG01000001">
    <property type="protein sequence ID" value="SFN54305.1"/>
    <property type="molecule type" value="Genomic_DNA"/>
</dbReference>
<dbReference type="SUPFAM" id="SSF47413">
    <property type="entry name" value="lambda repressor-like DNA-binding domains"/>
    <property type="match status" value="1"/>
</dbReference>
<feature type="domain" description="HTH cro/C1-type" evidence="2">
    <location>
        <begin position="39"/>
        <end position="93"/>
    </location>
</feature>
<protein>
    <submittedName>
        <fullName evidence="3">Transcriptional regulator, contains XRE-family HTH domain</fullName>
    </submittedName>
</protein>
<dbReference type="AlphaFoldDB" id="A0A1I4ZVL9"/>
<dbReference type="GO" id="GO:0003700">
    <property type="term" value="F:DNA-binding transcription factor activity"/>
    <property type="evidence" value="ECO:0007669"/>
    <property type="project" value="TreeGrafter"/>
</dbReference>
<accession>A0A1I4ZVL9</accession>
<dbReference type="Gene3D" id="2.60.120.10">
    <property type="entry name" value="Jelly Rolls"/>
    <property type="match status" value="1"/>
</dbReference>
<organism evidence="3 4">
    <name type="scientific">Candidatus Pantoea varia</name>
    <dbReference type="NCBI Taxonomy" id="1881036"/>
    <lineage>
        <taxon>Bacteria</taxon>
        <taxon>Pseudomonadati</taxon>
        <taxon>Pseudomonadota</taxon>
        <taxon>Gammaproteobacteria</taxon>
        <taxon>Enterobacterales</taxon>
        <taxon>Erwiniaceae</taxon>
        <taxon>Pantoea</taxon>
    </lineage>
</organism>
<evidence type="ECO:0000259" key="2">
    <source>
        <dbReference type="PROSITE" id="PS50943"/>
    </source>
</evidence>
<evidence type="ECO:0000313" key="4">
    <source>
        <dbReference type="Proteomes" id="UP000198968"/>
    </source>
</evidence>
<dbReference type="InterPro" id="IPR011051">
    <property type="entry name" value="RmlC_Cupin_sf"/>
</dbReference>
<dbReference type="CDD" id="cd00093">
    <property type="entry name" value="HTH_XRE"/>
    <property type="match status" value="1"/>
</dbReference>
<dbReference type="PANTHER" id="PTHR46797">
    <property type="entry name" value="HTH-TYPE TRANSCRIPTIONAL REGULATOR"/>
    <property type="match status" value="1"/>
</dbReference>
<dbReference type="InterPro" id="IPR050807">
    <property type="entry name" value="TransReg_Diox_bact_type"/>
</dbReference>
<name>A0A1I4ZVL9_9GAMM</name>
<evidence type="ECO:0000256" key="1">
    <source>
        <dbReference type="ARBA" id="ARBA00023125"/>
    </source>
</evidence>
<dbReference type="PANTHER" id="PTHR46797:SF10">
    <property type="entry name" value="BLR1115 PROTEIN"/>
    <property type="match status" value="1"/>
</dbReference>
<dbReference type="Pfam" id="PF01381">
    <property type="entry name" value="HTH_3"/>
    <property type="match status" value="1"/>
</dbReference>
<evidence type="ECO:0000313" key="3">
    <source>
        <dbReference type="EMBL" id="SFN54305.1"/>
    </source>
</evidence>
<dbReference type="SMART" id="SM00530">
    <property type="entry name" value="HTH_XRE"/>
    <property type="match status" value="1"/>
</dbReference>
<keyword evidence="4" id="KW-1185">Reference proteome</keyword>
<dbReference type="CDD" id="cd02209">
    <property type="entry name" value="cupin_XRE_C"/>
    <property type="match status" value="1"/>
</dbReference>
<keyword evidence="1" id="KW-0238">DNA-binding</keyword>
<dbReference type="InterPro" id="IPR001387">
    <property type="entry name" value="Cro/C1-type_HTH"/>
</dbReference>
<dbReference type="Gene3D" id="1.10.260.40">
    <property type="entry name" value="lambda repressor-like DNA-binding domains"/>
    <property type="match status" value="1"/>
</dbReference>
<dbReference type="InterPro" id="IPR014710">
    <property type="entry name" value="RmlC-like_jellyroll"/>
</dbReference>
<sequence length="212" mass="23808">MYNLTGTPFFGYISIKRIIPKCEKTMSELNTEQRLAVRLAELRLQRGWSLDELSVATGISRASLSRIERSETSPTAALLNRLCAAYGLTMSRLLSEVEEESSLLVREEQQPVWQDESSGFIRRNISPPALHFRCELVEGKLRPGARIDYDAPPIQGLEQHIWLREGGLTVTMGAQQWALKPGDCLRFHLVGKSAFEAHLTDGARYLLVVAKP</sequence>
<dbReference type="Proteomes" id="UP000198968">
    <property type="component" value="Unassembled WGS sequence"/>
</dbReference>
<dbReference type="GO" id="GO:0003677">
    <property type="term" value="F:DNA binding"/>
    <property type="evidence" value="ECO:0007669"/>
    <property type="project" value="UniProtKB-KW"/>
</dbReference>